<evidence type="ECO:0000259" key="3">
    <source>
        <dbReference type="PROSITE" id="PS50303"/>
    </source>
</evidence>
<dbReference type="OrthoDB" id="668540at2759"/>
<feature type="repeat" description="Pumilio" evidence="2">
    <location>
        <begin position="351"/>
        <end position="386"/>
    </location>
</feature>
<gene>
    <name evidence="4" type="ORF">WICPIJ_001717</name>
</gene>
<dbReference type="CDD" id="cd07920">
    <property type="entry name" value="Pumilio"/>
    <property type="match status" value="1"/>
</dbReference>
<feature type="repeat" description="Pumilio" evidence="2">
    <location>
        <begin position="387"/>
        <end position="425"/>
    </location>
</feature>
<comment type="caution">
    <text evidence="4">The sequence shown here is derived from an EMBL/GenBank/DDBJ whole genome shotgun (WGS) entry which is preliminary data.</text>
</comment>
<evidence type="ECO:0000256" key="2">
    <source>
        <dbReference type="PROSITE-ProRule" id="PRU00317"/>
    </source>
</evidence>
<dbReference type="Pfam" id="PF00806">
    <property type="entry name" value="PUF"/>
    <property type="match status" value="7"/>
</dbReference>
<dbReference type="InterPro" id="IPR033133">
    <property type="entry name" value="PUM-HD"/>
</dbReference>
<dbReference type="InterPro" id="IPR033712">
    <property type="entry name" value="Pumilio_RNA-bd"/>
</dbReference>
<reference evidence="4" key="1">
    <citation type="journal article" date="2021" name="Open Biol.">
        <title>Shared evolutionary footprints suggest mitochondrial oxidative damage underlies multiple complex I losses in fungi.</title>
        <authorList>
            <person name="Schikora-Tamarit M.A."/>
            <person name="Marcet-Houben M."/>
            <person name="Nosek J."/>
            <person name="Gabaldon T."/>
        </authorList>
    </citation>
    <scope>NUCLEOTIDE SEQUENCE</scope>
    <source>
        <strain evidence="4">CBS2887</strain>
    </source>
</reference>
<accession>A0A9P8QD76</accession>
<evidence type="ECO:0000256" key="1">
    <source>
        <dbReference type="ARBA" id="ARBA00022737"/>
    </source>
</evidence>
<dbReference type="PANTHER" id="PTHR12537">
    <property type="entry name" value="RNA BINDING PROTEIN PUMILIO-RELATED"/>
    <property type="match status" value="1"/>
</dbReference>
<organism evidence="4 5">
    <name type="scientific">Wickerhamomyces pijperi</name>
    <name type="common">Yeast</name>
    <name type="synonym">Pichia pijperi</name>
    <dbReference type="NCBI Taxonomy" id="599730"/>
    <lineage>
        <taxon>Eukaryota</taxon>
        <taxon>Fungi</taxon>
        <taxon>Dikarya</taxon>
        <taxon>Ascomycota</taxon>
        <taxon>Saccharomycotina</taxon>
        <taxon>Saccharomycetes</taxon>
        <taxon>Phaffomycetales</taxon>
        <taxon>Wickerhamomycetaceae</taxon>
        <taxon>Wickerhamomyces</taxon>
    </lineage>
</organism>
<feature type="repeat" description="Pumilio" evidence="2">
    <location>
        <begin position="229"/>
        <end position="264"/>
    </location>
</feature>
<protein>
    <recommendedName>
        <fullName evidence="3">PUM-HD domain-containing protein</fullName>
    </recommendedName>
</protein>
<dbReference type="EMBL" id="JAEUBG010000872">
    <property type="protein sequence ID" value="KAH3687294.1"/>
    <property type="molecule type" value="Genomic_DNA"/>
</dbReference>
<dbReference type="SUPFAM" id="SSF48371">
    <property type="entry name" value="ARM repeat"/>
    <property type="match status" value="1"/>
</dbReference>
<dbReference type="SMART" id="SM00025">
    <property type="entry name" value="Pumilio"/>
    <property type="match status" value="8"/>
</dbReference>
<dbReference type="GO" id="GO:0003729">
    <property type="term" value="F:mRNA binding"/>
    <property type="evidence" value="ECO:0007669"/>
    <property type="project" value="TreeGrafter"/>
</dbReference>
<proteinExistence type="predicted"/>
<dbReference type="GO" id="GO:0005737">
    <property type="term" value="C:cytoplasm"/>
    <property type="evidence" value="ECO:0007669"/>
    <property type="project" value="TreeGrafter"/>
</dbReference>
<sequence length="610" mass="68598">MNSIVEPMTPPDYSHGAGCAGGAAEYGEQFRFPNDNTAQSYLASPYNAASRAKSVTTPDNFSRCHQVSPVPGLGSGSGSGSASGNYNISLNNTSPINTSIGGNKFRTRFKSLSSMDDLDHKFSNIVLGQLQPSPINKESINPTSIGQLAALNQTIAATAAATVPLTSIQNLQQLAANNQAAIPKNLDELNLVPIESLDILKLSVDQYGCRFLQKRIEVDSKMVDVVFNKVFNNLLDLIVDPFGNYLIQKLVDYLLPYQKDLMVEKIHAHLFAIAINQYGTRSLQKIIDSLSNGYQMDLVVKGLQVNDTLNNMVDDNNVVKLIKDLNGNHVIQKCIYKFPPEKFQFIIDSICISNNIVRISTHKHGCCVLQKLLNNSDFSQILKISKVLLVYLDDLINDQFGNYIIQFLFELNFLKSSEKINFLIDEFFNKIFNNLVRLSCLKFSSNVIEKFIKILKTKKNYVYLTEIIKLTNSNFEVLIKDKFGNYVIQTLLDQFYDANELSFEMANLIANIKKFLPLIKTAPYGKKMQLKVQQLEACHSTTAQPHMFNYNYHSAPTYYDYNAQHSQTAHQPAAYYNNVQMNHYNVAMNYRNNYSNVNQGAIGNFINTSQ</sequence>
<dbReference type="Proteomes" id="UP000774326">
    <property type="component" value="Unassembled WGS sequence"/>
</dbReference>
<dbReference type="InterPro" id="IPR016024">
    <property type="entry name" value="ARM-type_fold"/>
</dbReference>
<dbReference type="PROSITE" id="PS50303">
    <property type="entry name" value="PUM_HD"/>
    <property type="match status" value="1"/>
</dbReference>
<keyword evidence="5" id="KW-1185">Reference proteome</keyword>
<dbReference type="Gene3D" id="1.25.10.10">
    <property type="entry name" value="Leucine-rich Repeat Variant"/>
    <property type="match status" value="1"/>
</dbReference>
<dbReference type="AlphaFoldDB" id="A0A9P8QD76"/>
<dbReference type="InterPro" id="IPR001313">
    <property type="entry name" value="Pumilio_RNA-bd_rpt"/>
</dbReference>
<dbReference type="GO" id="GO:0010629">
    <property type="term" value="P:negative regulation of gene expression"/>
    <property type="evidence" value="ECO:0007669"/>
    <property type="project" value="UniProtKB-ARBA"/>
</dbReference>
<dbReference type="GO" id="GO:0010608">
    <property type="term" value="P:post-transcriptional regulation of gene expression"/>
    <property type="evidence" value="ECO:0007669"/>
    <property type="project" value="TreeGrafter"/>
</dbReference>
<name>A0A9P8QD76_WICPI</name>
<keyword evidence="1" id="KW-0677">Repeat</keyword>
<feature type="repeat" description="Pumilio" evidence="2">
    <location>
        <begin position="265"/>
        <end position="301"/>
    </location>
</feature>
<feature type="repeat" description="Pumilio" evidence="2">
    <location>
        <begin position="469"/>
        <end position="510"/>
    </location>
</feature>
<reference evidence="4" key="2">
    <citation type="submission" date="2021-01" db="EMBL/GenBank/DDBJ databases">
        <authorList>
            <person name="Schikora-Tamarit M.A."/>
        </authorList>
    </citation>
    <scope>NUCLEOTIDE SEQUENCE</scope>
    <source>
        <strain evidence="4">CBS2887</strain>
    </source>
</reference>
<evidence type="ECO:0000313" key="4">
    <source>
        <dbReference type="EMBL" id="KAH3687294.1"/>
    </source>
</evidence>
<feature type="repeat" description="Pumilio" evidence="2">
    <location>
        <begin position="311"/>
        <end position="348"/>
    </location>
</feature>
<feature type="domain" description="PUM-HD" evidence="3">
    <location>
        <begin position="170"/>
        <end position="536"/>
    </location>
</feature>
<dbReference type="InterPro" id="IPR011989">
    <property type="entry name" value="ARM-like"/>
</dbReference>
<dbReference type="PROSITE" id="PS50302">
    <property type="entry name" value="PUM"/>
    <property type="match status" value="6"/>
</dbReference>
<dbReference type="PANTHER" id="PTHR12537:SF80">
    <property type="entry name" value="SUPPRESSOR PROTEIN MPT5"/>
    <property type="match status" value="1"/>
</dbReference>
<evidence type="ECO:0000313" key="5">
    <source>
        <dbReference type="Proteomes" id="UP000774326"/>
    </source>
</evidence>